<name>A0ACB9TBG6_HOLOL</name>
<proteinExistence type="predicted"/>
<keyword evidence="2" id="KW-1185">Reference proteome</keyword>
<accession>A0ACB9TBG6</accession>
<dbReference type="Proteomes" id="UP001056778">
    <property type="component" value="Chromosome 3"/>
</dbReference>
<protein>
    <submittedName>
        <fullName evidence="1">Mitochondrial import inner membrane translocase subunit tim21</fullName>
    </submittedName>
</protein>
<dbReference type="EMBL" id="CM043017">
    <property type="protein sequence ID" value="KAI4464152.1"/>
    <property type="molecule type" value="Genomic_DNA"/>
</dbReference>
<sequence>MTISKIVHPLIKYRQLYLLECKALPIIVTRQKSNKHNAITTSTRSELDTNVKPLGEKVKETTKTASYLGVILLGVTVTGTLFYAIFQELFSSKSPNNVYTKASKRCIADPRIEDKLGLPITAFGEESRRGRRQHVSHVVYEKDGKKHLRMKFYLKGTFNRGTVHLEMAENDAGQYDYRYLFVTVNDLLQSTIVLEDNRNKSVNAMNTPSFTFE</sequence>
<organism evidence="1 2">
    <name type="scientific">Holotrichia oblita</name>
    <name type="common">Chafer beetle</name>
    <dbReference type="NCBI Taxonomy" id="644536"/>
    <lineage>
        <taxon>Eukaryota</taxon>
        <taxon>Metazoa</taxon>
        <taxon>Ecdysozoa</taxon>
        <taxon>Arthropoda</taxon>
        <taxon>Hexapoda</taxon>
        <taxon>Insecta</taxon>
        <taxon>Pterygota</taxon>
        <taxon>Neoptera</taxon>
        <taxon>Endopterygota</taxon>
        <taxon>Coleoptera</taxon>
        <taxon>Polyphaga</taxon>
        <taxon>Scarabaeiformia</taxon>
        <taxon>Scarabaeidae</taxon>
        <taxon>Melolonthinae</taxon>
        <taxon>Holotrichia</taxon>
    </lineage>
</organism>
<reference evidence="1" key="1">
    <citation type="submission" date="2022-04" db="EMBL/GenBank/DDBJ databases">
        <title>Chromosome-scale genome assembly of Holotrichia oblita Faldermann.</title>
        <authorList>
            <person name="Rongchong L."/>
        </authorList>
    </citation>
    <scope>NUCLEOTIDE SEQUENCE</scope>
    <source>
        <strain evidence="1">81SQS9</strain>
    </source>
</reference>
<comment type="caution">
    <text evidence="1">The sequence shown here is derived from an EMBL/GenBank/DDBJ whole genome shotgun (WGS) entry which is preliminary data.</text>
</comment>
<evidence type="ECO:0000313" key="1">
    <source>
        <dbReference type="EMBL" id="KAI4464152.1"/>
    </source>
</evidence>
<evidence type="ECO:0000313" key="2">
    <source>
        <dbReference type="Proteomes" id="UP001056778"/>
    </source>
</evidence>
<gene>
    <name evidence="1" type="ORF">MML48_3g00013906</name>
</gene>